<comment type="caution">
    <text evidence="2">The sequence shown here is derived from an EMBL/GenBank/DDBJ whole genome shotgun (WGS) entry which is preliminary data.</text>
</comment>
<keyword evidence="1" id="KW-1133">Transmembrane helix</keyword>
<evidence type="ECO:0000313" key="2">
    <source>
        <dbReference type="EMBL" id="OMH84541.1"/>
    </source>
</evidence>
<proteinExistence type="predicted"/>
<dbReference type="EMBL" id="LSSK01000182">
    <property type="protein sequence ID" value="OMH84541.1"/>
    <property type="molecule type" value="Genomic_DNA"/>
</dbReference>
<keyword evidence="1" id="KW-0472">Membrane</keyword>
<accession>A0A1R1PUA5</accession>
<evidence type="ECO:0000313" key="3">
    <source>
        <dbReference type="Proteomes" id="UP000188320"/>
    </source>
</evidence>
<dbReference type="Proteomes" id="UP000188320">
    <property type="component" value="Unassembled WGS sequence"/>
</dbReference>
<organism evidence="2 3">
    <name type="scientific">Zancudomyces culisetae</name>
    <name type="common">Gut fungus</name>
    <name type="synonym">Smittium culisetae</name>
    <dbReference type="NCBI Taxonomy" id="1213189"/>
    <lineage>
        <taxon>Eukaryota</taxon>
        <taxon>Fungi</taxon>
        <taxon>Fungi incertae sedis</taxon>
        <taxon>Zoopagomycota</taxon>
        <taxon>Kickxellomycotina</taxon>
        <taxon>Harpellomycetes</taxon>
        <taxon>Harpellales</taxon>
        <taxon>Legeriomycetaceae</taxon>
        <taxon>Zancudomyces</taxon>
    </lineage>
</organism>
<feature type="transmembrane region" description="Helical" evidence="1">
    <location>
        <begin position="106"/>
        <end position="122"/>
    </location>
</feature>
<gene>
    <name evidence="2" type="ORF">AX774_g1946</name>
</gene>
<feature type="transmembrane region" description="Helical" evidence="1">
    <location>
        <begin position="45"/>
        <end position="67"/>
    </location>
</feature>
<dbReference type="AlphaFoldDB" id="A0A1R1PUA5"/>
<feature type="transmembrane region" description="Helical" evidence="1">
    <location>
        <begin position="167"/>
        <end position="187"/>
    </location>
</feature>
<keyword evidence="1" id="KW-0812">Transmembrane</keyword>
<reference evidence="3" key="1">
    <citation type="submission" date="2017-01" db="EMBL/GenBank/DDBJ databases">
        <authorList>
            <person name="Wang Y."/>
            <person name="White M."/>
            <person name="Kvist S."/>
            <person name="Moncalvo J.-M."/>
        </authorList>
    </citation>
    <scope>NUCLEOTIDE SEQUENCE [LARGE SCALE GENOMIC DNA]</scope>
    <source>
        <strain evidence="3">COL-18-3</strain>
    </source>
</reference>
<sequence length="188" mass="19225">MPVPVPTWFQPLMSLVALPLSLYFGFVPLVAVLINPFNDIDTTPLFVFTLNCLSGGISIPPLCKGVAGAATAGVDVAETVALAAGVFAAFASFCFSISLFFAARSCFLVCFFGLGFSSPPLLPLSTPVSILDCACLDKAAASASFCCKTIGDAATLEPVALLTSSSLVFLALSTPAINPGCCILLAAS</sequence>
<feature type="transmembrane region" description="Helical" evidence="1">
    <location>
        <begin position="12"/>
        <end position="33"/>
    </location>
</feature>
<name>A0A1R1PUA5_ZANCU</name>
<protein>
    <submittedName>
        <fullName evidence="2">Uncharacterized protein</fullName>
    </submittedName>
</protein>
<keyword evidence="3" id="KW-1185">Reference proteome</keyword>
<evidence type="ECO:0000256" key="1">
    <source>
        <dbReference type="SAM" id="Phobius"/>
    </source>
</evidence>
<feature type="transmembrane region" description="Helical" evidence="1">
    <location>
        <begin position="79"/>
        <end position="101"/>
    </location>
</feature>